<dbReference type="EMBL" id="JACYCD010000692">
    <property type="protein sequence ID" value="KAF8688691.1"/>
    <property type="molecule type" value="Genomic_DNA"/>
</dbReference>
<feature type="domain" description="Protein kinase" evidence="1">
    <location>
        <begin position="39"/>
        <end position="330"/>
    </location>
</feature>
<dbReference type="PANTHER" id="PTHR44329">
    <property type="entry name" value="SERINE/THREONINE-PROTEIN KINASE TNNI3K-RELATED"/>
    <property type="match status" value="1"/>
</dbReference>
<dbReference type="GO" id="GO:0004674">
    <property type="term" value="F:protein serine/threonine kinase activity"/>
    <property type="evidence" value="ECO:0007669"/>
    <property type="project" value="TreeGrafter"/>
</dbReference>
<dbReference type="AlphaFoldDB" id="A0A8H7LSU0"/>
<keyword evidence="2" id="KW-0808">Transferase</keyword>
<organism evidence="2 3">
    <name type="scientific">Rhizoctonia solani</name>
    <dbReference type="NCBI Taxonomy" id="456999"/>
    <lineage>
        <taxon>Eukaryota</taxon>
        <taxon>Fungi</taxon>
        <taxon>Dikarya</taxon>
        <taxon>Basidiomycota</taxon>
        <taxon>Agaricomycotina</taxon>
        <taxon>Agaricomycetes</taxon>
        <taxon>Cantharellales</taxon>
        <taxon>Ceratobasidiaceae</taxon>
        <taxon>Rhizoctonia</taxon>
    </lineage>
</organism>
<protein>
    <submittedName>
        <fullName evidence="2">Kinase-like protein</fullName>
    </submittedName>
</protein>
<dbReference type="SUPFAM" id="SSF56112">
    <property type="entry name" value="Protein kinase-like (PK-like)"/>
    <property type="match status" value="1"/>
</dbReference>
<proteinExistence type="predicted"/>
<dbReference type="Proteomes" id="UP000602905">
    <property type="component" value="Unassembled WGS sequence"/>
</dbReference>
<evidence type="ECO:0000313" key="2">
    <source>
        <dbReference type="EMBL" id="KAF8688691.1"/>
    </source>
</evidence>
<dbReference type="CDD" id="cd00180">
    <property type="entry name" value="PKc"/>
    <property type="match status" value="1"/>
</dbReference>
<accession>A0A8H7LSU0</accession>
<gene>
    <name evidence="2" type="ORF">RHS03_09553</name>
</gene>
<dbReference type="Pfam" id="PF07714">
    <property type="entry name" value="PK_Tyr_Ser-Thr"/>
    <property type="match status" value="1"/>
</dbReference>
<dbReference type="InterPro" id="IPR001245">
    <property type="entry name" value="Ser-Thr/Tyr_kinase_cat_dom"/>
</dbReference>
<dbReference type="InterPro" id="IPR008271">
    <property type="entry name" value="Ser/Thr_kinase_AS"/>
</dbReference>
<reference evidence="2" key="1">
    <citation type="submission" date="2020-09" db="EMBL/GenBank/DDBJ databases">
        <title>Comparative genome analyses of four rice-infecting Rhizoctonia solani isolates reveal extensive enrichment of homogalacturonan modification genes.</title>
        <authorList>
            <person name="Lee D.-Y."/>
            <person name="Jeon J."/>
            <person name="Kim K.-T."/>
            <person name="Cheong K."/>
            <person name="Song H."/>
            <person name="Choi G."/>
            <person name="Ko J."/>
            <person name="Opiyo S.O."/>
            <person name="Zuo S."/>
            <person name="Madhav S."/>
            <person name="Lee Y.-H."/>
            <person name="Wang G.-L."/>
        </authorList>
    </citation>
    <scope>NUCLEOTIDE SEQUENCE</scope>
    <source>
        <strain evidence="2">AG1-IA WGL</strain>
    </source>
</reference>
<evidence type="ECO:0000259" key="1">
    <source>
        <dbReference type="PROSITE" id="PS50011"/>
    </source>
</evidence>
<name>A0A8H7LSU0_9AGAM</name>
<feature type="non-terminal residue" evidence="2">
    <location>
        <position position="1"/>
    </location>
</feature>
<comment type="caution">
    <text evidence="2">The sequence shown here is derived from an EMBL/GenBank/DDBJ whole genome shotgun (WGS) entry which is preliminary data.</text>
</comment>
<sequence length="464" mass="52162">MSQDENVAYICDNTPLQDIVSFLVQHGCKDLTKRIPTKDIPAHVAAYGGACDVYKWKLNECEPEDTNSTPIAIKTLRCTSHSGAETRLLKVGFNEQRAAKELLTWTHLDHPNILPLLGFATFKGQLSMVSPWMPNGNLSAYLRDNQCSDTDRTTFCEQIRAGLAYMHSRDMVHGDLKGANVMVSTRRIAMITDFGNTILKDLARSFAPTTTFGITYQYAPPEHLVARSIPIATKQSDVYSYAMRHHLVNTFNLLGTRPVKETQYFKHTPPVQGASQRHPSGALLIALESTNRLSPKDNSGEFGDLLQPLASRDDGRMKKGDYWAPKLPGVMQNDSRWAYDRTEPGERPDMQGINYREQDTPLDYSEMIIDGVRVPSWILEALATVRQRYANDRIDIILKAWPSFGEEAPAFRLKCLDCPGMLYNLGPGQTLSNFEIHLKNRTHRANVNKRITTEVSGLMQTTTL</sequence>
<dbReference type="InterPro" id="IPR011009">
    <property type="entry name" value="Kinase-like_dom_sf"/>
</dbReference>
<dbReference type="SMART" id="SM00220">
    <property type="entry name" value="S_TKc"/>
    <property type="match status" value="1"/>
</dbReference>
<keyword evidence="2" id="KW-0418">Kinase</keyword>
<dbReference type="GO" id="GO:0005524">
    <property type="term" value="F:ATP binding"/>
    <property type="evidence" value="ECO:0007669"/>
    <property type="project" value="InterPro"/>
</dbReference>
<evidence type="ECO:0000313" key="3">
    <source>
        <dbReference type="Proteomes" id="UP000602905"/>
    </source>
</evidence>
<dbReference type="Gene3D" id="1.10.510.10">
    <property type="entry name" value="Transferase(Phosphotransferase) domain 1"/>
    <property type="match status" value="1"/>
</dbReference>
<dbReference type="OrthoDB" id="515064at2759"/>
<dbReference type="InterPro" id="IPR051681">
    <property type="entry name" value="Ser/Thr_Kinases-Pseudokinases"/>
</dbReference>
<dbReference type="PROSITE" id="PS00108">
    <property type="entry name" value="PROTEIN_KINASE_ST"/>
    <property type="match status" value="1"/>
</dbReference>
<dbReference type="InterPro" id="IPR000719">
    <property type="entry name" value="Prot_kinase_dom"/>
</dbReference>
<dbReference type="PROSITE" id="PS50011">
    <property type="entry name" value="PROTEIN_KINASE_DOM"/>
    <property type="match status" value="1"/>
</dbReference>